<organism evidence="2 3">
    <name type="scientific">Companilactobacillus allii</name>
    <dbReference type="NCBI Taxonomy" id="1847728"/>
    <lineage>
        <taxon>Bacteria</taxon>
        <taxon>Bacillati</taxon>
        <taxon>Bacillota</taxon>
        <taxon>Bacilli</taxon>
        <taxon>Lactobacillales</taxon>
        <taxon>Lactobacillaceae</taxon>
        <taxon>Companilactobacillus</taxon>
    </lineage>
</organism>
<dbReference type="AlphaFoldDB" id="A0A1P8Q1T2"/>
<dbReference type="Gene3D" id="1.10.1790.10">
    <property type="entry name" value="PRD domain"/>
    <property type="match status" value="1"/>
</dbReference>
<evidence type="ECO:0000313" key="2">
    <source>
        <dbReference type="EMBL" id="APX71818.1"/>
    </source>
</evidence>
<evidence type="ECO:0000313" key="3">
    <source>
        <dbReference type="Proteomes" id="UP000187499"/>
    </source>
</evidence>
<dbReference type="SUPFAM" id="SSF63520">
    <property type="entry name" value="PTS-regulatory domain, PRD"/>
    <property type="match status" value="1"/>
</dbReference>
<name>A0A1P8Q1T2_9LACO</name>
<dbReference type="GO" id="GO:0006355">
    <property type="term" value="P:regulation of DNA-templated transcription"/>
    <property type="evidence" value="ECO:0007669"/>
    <property type="project" value="InterPro"/>
</dbReference>
<dbReference type="KEGG" id="lalw:BTM29_04270"/>
<protein>
    <recommendedName>
        <fullName evidence="1">PRD domain-containing protein</fullName>
    </recommendedName>
</protein>
<dbReference type="EMBL" id="CP019323">
    <property type="protein sequence ID" value="APX71818.1"/>
    <property type="molecule type" value="Genomic_DNA"/>
</dbReference>
<dbReference type="InterPro" id="IPR036634">
    <property type="entry name" value="PRD_sf"/>
</dbReference>
<sequence>MNTIQLNTAAEKIIQDSINPKKTREILEFTLNQMKTINSIPDETQTEVLANHVAEMVERSEDNNQLDDVDVSVFDGLPNDSVELAGRVIDEIGNLKDQEKYILAVHFEVARK</sequence>
<dbReference type="Proteomes" id="UP000187499">
    <property type="component" value="Chromosome"/>
</dbReference>
<dbReference type="STRING" id="1847728.BTM29_04270"/>
<dbReference type="RefSeq" id="WP_076614322.1">
    <property type="nucleotide sequence ID" value="NZ_CP019323.1"/>
</dbReference>
<dbReference type="InterPro" id="IPR020044">
    <property type="entry name" value="PRD_EF0829/AHA3910"/>
</dbReference>
<dbReference type="PROSITE" id="PS51372">
    <property type="entry name" value="PRD_2"/>
    <property type="match status" value="1"/>
</dbReference>
<accession>A0A1P8Q1T2</accession>
<feature type="domain" description="PRD" evidence="1">
    <location>
        <begin position="18"/>
        <end position="112"/>
    </location>
</feature>
<dbReference type="InterPro" id="IPR011608">
    <property type="entry name" value="PRD"/>
</dbReference>
<keyword evidence="3" id="KW-1185">Reference proteome</keyword>
<gene>
    <name evidence="2" type="ORF">BTM29_04270</name>
</gene>
<dbReference type="NCBIfam" id="TIGR03582">
    <property type="entry name" value="EF_0829"/>
    <property type="match status" value="1"/>
</dbReference>
<reference evidence="3" key="1">
    <citation type="submission" date="2016-12" db="EMBL/GenBank/DDBJ databases">
        <authorList>
            <person name="Jung M.Y."/>
            <person name="Lee S.H."/>
        </authorList>
    </citation>
    <scope>NUCLEOTIDE SEQUENCE [LARGE SCALE GENOMIC DNA]</scope>
    <source>
        <strain evidence="3">WiKim39</strain>
    </source>
</reference>
<proteinExistence type="predicted"/>
<evidence type="ECO:0000259" key="1">
    <source>
        <dbReference type="PROSITE" id="PS51372"/>
    </source>
</evidence>